<protein>
    <submittedName>
        <fullName evidence="2">Uncharacterized protein</fullName>
    </submittedName>
</protein>
<comment type="caution">
    <text evidence="2">The sequence shown here is derived from an EMBL/GenBank/DDBJ whole genome shotgun (WGS) entry which is preliminary data.</text>
</comment>
<sequence length="562" mass="62878">MDSATDSSSGSGVSGNSGSNAGAGAQGQAKPAHNPNAPLLSGVRADTSVNPYGMLAIGTITVFTSLFFNISIPPSSDGLVIEALSRSPAYKSSTFDHENKHAKIGNTSLTFRPQLTSLSILIMCNTVSSTLPVEIHLAILDELHDDPCTLSACASLCRTFWLHCRPLIFENVVVPPSGIFADSQQRLERLYELMIHEKYPISHFIRSFQPINLRFDDLNSTIFISVLEELARQRRLKTLDIHWQTVWVPWYTTRYSWEYLVPRLKDALTALLRSDELDRWAFDRVDRIPCSVFNGSKIRHLSLGDARPTTGETGIYLSTLASPPPLQSLRANHGFPIVDPDAPMGKKSPFRLKNLEFTCHFRYRFHPLILALLDECKETLEYLGLLRIPEGFHPTNSNFIDFSQFVKLRHLKVVSNGLFPISSITRILRAYSLPSALERLDIVVDITGQGLPPDPYMTEDVTDGVDILLGWRRDDCVALDETLIHPNLQYIREINMTFLVAYREGYSGFVLDIEGSLHDEIQASIPTQFPRVLASEHKTVKIEAIHVDTKESIADGVPSDLY</sequence>
<name>A0A8H4QY81_9AGAR</name>
<reference evidence="2 3" key="1">
    <citation type="submission" date="2019-12" db="EMBL/GenBank/DDBJ databases">
        <authorList>
            <person name="Floudas D."/>
            <person name="Bentzer J."/>
            <person name="Ahren D."/>
            <person name="Johansson T."/>
            <person name="Persson P."/>
            <person name="Tunlid A."/>
        </authorList>
    </citation>
    <scope>NUCLEOTIDE SEQUENCE [LARGE SCALE GENOMIC DNA]</scope>
    <source>
        <strain evidence="2 3">CBS 102.39</strain>
    </source>
</reference>
<keyword evidence="3" id="KW-1185">Reference proteome</keyword>
<organism evidence="2 3">
    <name type="scientific">Agrocybe pediades</name>
    <dbReference type="NCBI Taxonomy" id="84607"/>
    <lineage>
        <taxon>Eukaryota</taxon>
        <taxon>Fungi</taxon>
        <taxon>Dikarya</taxon>
        <taxon>Basidiomycota</taxon>
        <taxon>Agaricomycotina</taxon>
        <taxon>Agaricomycetes</taxon>
        <taxon>Agaricomycetidae</taxon>
        <taxon>Agaricales</taxon>
        <taxon>Agaricineae</taxon>
        <taxon>Strophariaceae</taxon>
        <taxon>Agrocybe</taxon>
    </lineage>
</organism>
<evidence type="ECO:0000313" key="3">
    <source>
        <dbReference type="Proteomes" id="UP000521872"/>
    </source>
</evidence>
<evidence type="ECO:0000256" key="1">
    <source>
        <dbReference type="SAM" id="MobiDB-lite"/>
    </source>
</evidence>
<feature type="region of interest" description="Disordered" evidence="1">
    <location>
        <begin position="1"/>
        <end position="39"/>
    </location>
</feature>
<dbReference type="SUPFAM" id="SSF52047">
    <property type="entry name" value="RNI-like"/>
    <property type="match status" value="1"/>
</dbReference>
<dbReference type="EMBL" id="JAACJL010000016">
    <property type="protein sequence ID" value="KAF4619697.1"/>
    <property type="molecule type" value="Genomic_DNA"/>
</dbReference>
<evidence type="ECO:0000313" key="2">
    <source>
        <dbReference type="EMBL" id="KAF4619697.1"/>
    </source>
</evidence>
<proteinExistence type="predicted"/>
<dbReference type="Proteomes" id="UP000521872">
    <property type="component" value="Unassembled WGS sequence"/>
</dbReference>
<gene>
    <name evidence="2" type="ORF">D9613_004945</name>
</gene>
<accession>A0A8H4QY81</accession>
<dbReference type="AlphaFoldDB" id="A0A8H4QY81"/>
<feature type="compositionally biased region" description="Low complexity" evidence="1">
    <location>
        <begin position="7"/>
        <end position="29"/>
    </location>
</feature>